<evidence type="ECO:0000313" key="4">
    <source>
        <dbReference type="EMBL" id="MBW7573408.1"/>
    </source>
</evidence>
<evidence type="ECO:0000256" key="3">
    <source>
        <dbReference type="ARBA" id="ARBA00022969"/>
    </source>
</evidence>
<dbReference type="RefSeq" id="WP_219965807.1">
    <property type="nucleotide sequence ID" value="NZ_JAGFNZ010000004.1"/>
</dbReference>
<evidence type="ECO:0000313" key="5">
    <source>
        <dbReference type="Proteomes" id="UP000719942"/>
    </source>
</evidence>
<evidence type="ECO:0000256" key="1">
    <source>
        <dbReference type="ARBA" id="ARBA00004288"/>
    </source>
</evidence>
<name>A0ABS7DQ60_9FIRM</name>
<comment type="subcellular location">
    <subcellularLocation>
        <location evidence="1">Spore core</location>
    </subcellularLocation>
</comment>
<evidence type="ECO:0000256" key="2">
    <source>
        <dbReference type="ARBA" id="ARBA00006573"/>
    </source>
</evidence>
<dbReference type="Pfam" id="PF08141">
    <property type="entry name" value="SspH"/>
    <property type="match status" value="1"/>
</dbReference>
<keyword evidence="5" id="KW-1185">Reference proteome</keyword>
<protein>
    <submittedName>
        <fullName evidence="4">H-type small acid-soluble spore protein</fullName>
    </submittedName>
</protein>
<dbReference type="Proteomes" id="UP000719942">
    <property type="component" value="Unassembled WGS sequence"/>
</dbReference>
<sequence>MDKQRAKEIISSPVMADVTYNGTKIYMENLNESSQSCIVHFLNEPVTKLNVPLSSLEENRAQ</sequence>
<keyword evidence="3" id="KW-0749">Sporulation</keyword>
<dbReference type="HAMAP" id="MF_00667">
    <property type="entry name" value="SspH"/>
    <property type="match status" value="1"/>
</dbReference>
<proteinExistence type="inferred from homology"/>
<dbReference type="InterPro" id="IPR012610">
    <property type="entry name" value="SASP_SspH"/>
</dbReference>
<organism evidence="4 5">
    <name type="scientific">Caproiciproducens faecalis</name>
    <dbReference type="NCBI Taxonomy" id="2820301"/>
    <lineage>
        <taxon>Bacteria</taxon>
        <taxon>Bacillati</taxon>
        <taxon>Bacillota</taxon>
        <taxon>Clostridia</taxon>
        <taxon>Eubacteriales</taxon>
        <taxon>Acutalibacteraceae</taxon>
        <taxon>Caproiciproducens</taxon>
    </lineage>
</organism>
<reference evidence="4 5" key="1">
    <citation type="submission" date="2021-03" db="EMBL/GenBank/DDBJ databases">
        <title>Caproiciproducens sp. nov. isolated from feces of cow.</title>
        <authorList>
            <person name="Choi J.-Y."/>
        </authorList>
    </citation>
    <scope>NUCLEOTIDE SEQUENCE [LARGE SCALE GENOMIC DNA]</scope>
    <source>
        <strain evidence="4 5">AGMB10547</strain>
    </source>
</reference>
<dbReference type="NCBIfam" id="TIGR02861">
    <property type="entry name" value="SASP_H"/>
    <property type="match status" value="1"/>
</dbReference>
<comment type="similarity">
    <text evidence="2">Belongs to the SspH family.</text>
</comment>
<gene>
    <name evidence="4" type="ORF">J5W02_11365</name>
</gene>
<dbReference type="EMBL" id="JAGFNZ010000004">
    <property type="protein sequence ID" value="MBW7573408.1"/>
    <property type="molecule type" value="Genomic_DNA"/>
</dbReference>
<comment type="caution">
    <text evidence="4">The sequence shown here is derived from an EMBL/GenBank/DDBJ whole genome shotgun (WGS) entry which is preliminary data.</text>
</comment>
<accession>A0ABS7DQ60</accession>